<feature type="transmembrane region" description="Helical" evidence="1">
    <location>
        <begin position="49"/>
        <end position="67"/>
    </location>
</feature>
<dbReference type="OrthoDB" id="8141436at2"/>
<keyword evidence="1" id="KW-1133">Transmembrane helix</keyword>
<keyword evidence="1" id="KW-0472">Membrane</keyword>
<proteinExistence type="predicted"/>
<dbReference type="EMBL" id="QKQS01000007">
    <property type="protein sequence ID" value="PZA13092.1"/>
    <property type="molecule type" value="Genomic_DNA"/>
</dbReference>
<dbReference type="Proteomes" id="UP000248134">
    <property type="component" value="Unassembled WGS sequence"/>
</dbReference>
<comment type="caution">
    <text evidence="2">The sequence shown here is derived from an EMBL/GenBank/DDBJ whole genome shotgun (WGS) entry which is preliminary data.</text>
</comment>
<sequence length="74" mass="7774">MPKWPMPKLSRNNVGRLVGAGVAAIVIAAVLGIATMRGLGLPAASVREWALNLASLVVAFLLIAGIGRRQNDNR</sequence>
<dbReference type="AlphaFoldDB" id="A0A323UJ35"/>
<evidence type="ECO:0000256" key="1">
    <source>
        <dbReference type="SAM" id="Phobius"/>
    </source>
</evidence>
<gene>
    <name evidence="2" type="ORF">DNX69_04890</name>
</gene>
<evidence type="ECO:0000313" key="3">
    <source>
        <dbReference type="Proteomes" id="UP000248134"/>
    </source>
</evidence>
<organism evidence="2 3">
    <name type="scientific">Rhodopseudomonas palustris</name>
    <dbReference type="NCBI Taxonomy" id="1076"/>
    <lineage>
        <taxon>Bacteria</taxon>
        <taxon>Pseudomonadati</taxon>
        <taxon>Pseudomonadota</taxon>
        <taxon>Alphaproteobacteria</taxon>
        <taxon>Hyphomicrobiales</taxon>
        <taxon>Nitrobacteraceae</taxon>
        <taxon>Rhodopseudomonas</taxon>
    </lineage>
</organism>
<name>A0A323UJ35_RHOPL</name>
<evidence type="ECO:0000313" key="2">
    <source>
        <dbReference type="EMBL" id="PZA13092.1"/>
    </source>
</evidence>
<accession>A0A323UJ35</accession>
<reference evidence="2 3" key="1">
    <citation type="submission" date="2018-06" db="EMBL/GenBank/DDBJ databases">
        <title>Draft Whole-Genome Sequence of the purple photosynthetic bacterium Rhodospeudomonas palustris XCP.</title>
        <authorList>
            <person name="Rayyan A."/>
            <person name="Meyer T.E."/>
            <person name="Kyndt J.A."/>
        </authorList>
    </citation>
    <scope>NUCLEOTIDE SEQUENCE [LARGE SCALE GENOMIC DNA]</scope>
    <source>
        <strain evidence="2 3">XCP</strain>
    </source>
</reference>
<feature type="transmembrane region" description="Helical" evidence="1">
    <location>
        <begin position="14"/>
        <end position="37"/>
    </location>
</feature>
<protein>
    <submittedName>
        <fullName evidence="2">Uncharacterized protein</fullName>
    </submittedName>
</protein>
<keyword evidence="1" id="KW-0812">Transmembrane</keyword>